<organism evidence="3 4">
    <name type="scientific">Streptomyces justiciae</name>
    <dbReference type="NCBI Taxonomy" id="2780140"/>
    <lineage>
        <taxon>Bacteria</taxon>
        <taxon>Bacillati</taxon>
        <taxon>Actinomycetota</taxon>
        <taxon>Actinomycetes</taxon>
        <taxon>Kitasatosporales</taxon>
        <taxon>Streptomycetaceae</taxon>
        <taxon>Streptomyces</taxon>
    </lineage>
</organism>
<dbReference type="Pfam" id="PF00501">
    <property type="entry name" value="AMP-binding"/>
    <property type="match status" value="1"/>
</dbReference>
<evidence type="ECO:0000259" key="2">
    <source>
        <dbReference type="Pfam" id="PF00668"/>
    </source>
</evidence>
<dbReference type="Gene3D" id="3.40.50.980">
    <property type="match status" value="2"/>
</dbReference>
<dbReference type="Proteomes" id="UP001257948">
    <property type="component" value="Unassembled WGS sequence"/>
</dbReference>
<protein>
    <submittedName>
        <fullName evidence="3">AMP-binding protein</fullName>
    </submittedName>
</protein>
<feature type="non-terminal residue" evidence="3">
    <location>
        <position position="793"/>
    </location>
</feature>
<accession>A0ABU3M579</accession>
<feature type="domain" description="Condensation" evidence="2">
    <location>
        <begin position="8"/>
        <end position="443"/>
    </location>
</feature>
<keyword evidence="4" id="KW-1185">Reference proteome</keyword>
<dbReference type="EMBL" id="JAVTLL010000030">
    <property type="protein sequence ID" value="MDT7845898.1"/>
    <property type="molecule type" value="Genomic_DNA"/>
</dbReference>
<dbReference type="Pfam" id="PF00668">
    <property type="entry name" value="Condensation"/>
    <property type="match status" value="1"/>
</dbReference>
<dbReference type="InterPro" id="IPR023213">
    <property type="entry name" value="CAT-like_dom_sf"/>
</dbReference>
<dbReference type="RefSeq" id="WP_314206266.1">
    <property type="nucleotide sequence ID" value="NZ_JAVTLL010000030.1"/>
</dbReference>
<dbReference type="PANTHER" id="PTHR45527">
    <property type="entry name" value="NONRIBOSOMAL PEPTIDE SYNTHETASE"/>
    <property type="match status" value="1"/>
</dbReference>
<dbReference type="InterPro" id="IPR000873">
    <property type="entry name" value="AMP-dep_synth/lig_dom"/>
</dbReference>
<dbReference type="Gene3D" id="2.30.38.10">
    <property type="entry name" value="Luciferase, Domain 3"/>
    <property type="match status" value="1"/>
</dbReference>
<comment type="caution">
    <text evidence="3">The sequence shown here is derived from an EMBL/GenBank/DDBJ whole genome shotgun (WGS) entry which is preliminary data.</text>
</comment>
<dbReference type="Gene3D" id="3.30.559.30">
    <property type="entry name" value="Nonribosomal peptide synthetase, condensation domain"/>
    <property type="match status" value="1"/>
</dbReference>
<dbReference type="PROSITE" id="PS00455">
    <property type="entry name" value="AMP_BINDING"/>
    <property type="match status" value="1"/>
</dbReference>
<evidence type="ECO:0000313" key="3">
    <source>
        <dbReference type="EMBL" id="MDT7845898.1"/>
    </source>
</evidence>
<dbReference type="InterPro" id="IPR001242">
    <property type="entry name" value="Condensation_dom"/>
</dbReference>
<proteinExistence type="predicted"/>
<evidence type="ECO:0000259" key="1">
    <source>
        <dbReference type="Pfam" id="PF00501"/>
    </source>
</evidence>
<dbReference type="Gene3D" id="3.30.559.10">
    <property type="entry name" value="Chloramphenicol acetyltransferase-like domain"/>
    <property type="match status" value="1"/>
</dbReference>
<gene>
    <name evidence="3" type="ORF">RQC66_34810</name>
</gene>
<dbReference type="PANTHER" id="PTHR45527:SF1">
    <property type="entry name" value="FATTY ACID SYNTHASE"/>
    <property type="match status" value="1"/>
</dbReference>
<sequence length="793" mass="83721">MSERIDGGIPLSDSQEGIWRAQRLAGPRAVYSVGQVVEITGALDVAAFEAALHRTVEETEILGVRFTEDAAGTVRAVPLGVGRPALRVEEWDGTGGDRRAWLESRMREELAAVEDPLTARLSSFVLFRLDADQYCWFQGYNHLLLDGYACTLMARRVAEIYSAIVADREFPESGQISLREAFDEETAYRDSGDFAEDGRYLRDRFSDRPELAEVARLSGVGGGAGSVVRVTGTLAPDAADALRTAADSAGLPTSRLLLAAAGAFVSGMAGASEALLSLPMTGRVSETDLRARVTRANMLPLRFPVPTGANLLDLAHTAHEAVAGLLRHQRYRGERLRRELGWPEGDRWHFGPYVNILPRAGELAFGDSRGVARDVSTRLVEDFGVLIDRTATGIDITVEANAALYDRAWTRAVHRSLVGFVERAVRAPAAPVRRVEVAGDDERGLVTGAWNATGEVTEPGLVVERFRGWVAGAPGAVALWSGGRALSYAEVDAWSDALARGLVARGVRAESRVGLCLPRGVEMVVAILAVWKAGGAYVPLDPEYPSERLEFMVADSGAELVVVGEGTAGCLSAGVLLDELVSDAGLLPEVRGDQLAYVIYTSGSTGRPKGVAVAHASVANLASVMRPVLGVEPGVTALQFASFSFDAAVLDVAVTLAAGGALAIASAEERQDASALAAMVKAAGVTVASVVPSLLGVLEPGAVAGVGNWVLGAERLEAGLAAKWREGARVWNTYGPTEATVITTSVLLDEGITGEDAPPAIGRPLGNVRTYVLDAFLRPVPAGVAGELYIAGD</sequence>
<reference evidence="4" key="1">
    <citation type="submission" date="2023-07" db="EMBL/GenBank/DDBJ databases">
        <title>Draft genome sequence of the endophytic actinobacterium Streptomyces justiciae WPN32, a potential antibiotic producer.</title>
        <authorList>
            <person name="Yasawong M."/>
            <person name="Pana W."/>
            <person name="Ganta P."/>
            <person name="Santapan N."/>
            <person name="Songngamsuk T."/>
            <person name="Phatcharaharikarn M."/>
            <person name="Kerdtoob S."/>
            <person name="Nantapong N."/>
        </authorList>
    </citation>
    <scope>NUCLEOTIDE SEQUENCE [LARGE SCALE GENOMIC DNA]</scope>
    <source>
        <strain evidence="4">WPN32</strain>
    </source>
</reference>
<dbReference type="SUPFAM" id="SSF56801">
    <property type="entry name" value="Acetyl-CoA synthetase-like"/>
    <property type="match status" value="1"/>
</dbReference>
<name>A0ABU3M579_9ACTN</name>
<evidence type="ECO:0000313" key="4">
    <source>
        <dbReference type="Proteomes" id="UP001257948"/>
    </source>
</evidence>
<dbReference type="SUPFAM" id="SSF52777">
    <property type="entry name" value="CoA-dependent acyltransferases"/>
    <property type="match status" value="2"/>
</dbReference>
<feature type="domain" description="AMP-dependent synthetase/ligase" evidence="1">
    <location>
        <begin position="467"/>
        <end position="792"/>
    </location>
</feature>
<dbReference type="InterPro" id="IPR020845">
    <property type="entry name" value="AMP-binding_CS"/>
</dbReference>